<dbReference type="KEGG" id="pex:IZT61_13110"/>
<evidence type="ECO:0000313" key="2">
    <source>
        <dbReference type="EMBL" id="QPH38039.1"/>
    </source>
</evidence>
<evidence type="ECO:0000313" key="3">
    <source>
        <dbReference type="Proteomes" id="UP000594759"/>
    </source>
</evidence>
<dbReference type="RefSeq" id="WP_196097349.1">
    <property type="nucleotide sequence ID" value="NZ_CP064939.1"/>
</dbReference>
<evidence type="ECO:0008006" key="4">
    <source>
        <dbReference type="Google" id="ProtNLM"/>
    </source>
</evidence>
<evidence type="ECO:0000256" key="1">
    <source>
        <dbReference type="SAM" id="SignalP"/>
    </source>
</evidence>
<feature type="signal peptide" evidence="1">
    <location>
        <begin position="1"/>
        <end position="18"/>
    </location>
</feature>
<name>A0A7U3Q449_9SPHI</name>
<dbReference type="EMBL" id="CP064939">
    <property type="protein sequence ID" value="QPH38039.1"/>
    <property type="molecule type" value="Genomic_DNA"/>
</dbReference>
<keyword evidence="1" id="KW-0732">Signal</keyword>
<sequence>MKRFFLVFVFVIPLISLAQTIKTDVLVLGNSAAAFAAGIQASESGVNTIVLTQADGFKAIDFEKEPETGPIKAFKQRARKALKLADSVALPQITNQILNAVVKNWSDSSKLFDVINNTPFMEASRSGSGWEIKLTKDKSIKAKVLVVTDDIQKILPALKISDLKPAEISPLSYSGNAYRTTIGAINGSSNYLSLYNLLIPDQDNVLYIKSDDLEIGQATGATAAYAAFYRTKTSLSNLKSIQGELLAYKLPLIPFEDINIADSNWLAIQKVGITGILKAELKDGKAFFNPETKVVYKEIDQPIRDYYYKAQIWFDDHQDVPVTLENTISMICYVGNKAVDATKDKLQKKWNNEYKFHSKYDLKKVLTRREFAVIINEFLTPFDKINVDKTGRVIR</sequence>
<gene>
    <name evidence="2" type="ORF">IZT61_13110</name>
</gene>
<organism evidence="2 3">
    <name type="scientific">Pedobacter endophyticus</name>
    <dbReference type="NCBI Taxonomy" id="2789740"/>
    <lineage>
        <taxon>Bacteria</taxon>
        <taxon>Pseudomonadati</taxon>
        <taxon>Bacteroidota</taxon>
        <taxon>Sphingobacteriia</taxon>
        <taxon>Sphingobacteriales</taxon>
        <taxon>Sphingobacteriaceae</taxon>
        <taxon>Pedobacter</taxon>
    </lineage>
</organism>
<dbReference type="Proteomes" id="UP000594759">
    <property type="component" value="Chromosome"/>
</dbReference>
<dbReference type="AlphaFoldDB" id="A0A7U3Q449"/>
<feature type="chain" id="PRO_5032392700" description="FAD dependent oxidoreductase" evidence="1">
    <location>
        <begin position="19"/>
        <end position="395"/>
    </location>
</feature>
<proteinExistence type="predicted"/>
<accession>A0A7U3Q449</accession>
<protein>
    <recommendedName>
        <fullName evidence="4">FAD dependent oxidoreductase</fullName>
    </recommendedName>
</protein>
<keyword evidence="3" id="KW-1185">Reference proteome</keyword>
<reference evidence="2 3" key="1">
    <citation type="submission" date="2020-11" db="EMBL/GenBank/DDBJ databases">
        <title>Pedobacter endophytica, an endophytic bacteria isolated form Carex pumila.</title>
        <authorList>
            <person name="Peng Y."/>
            <person name="Jiang L."/>
            <person name="Lee J."/>
        </authorList>
    </citation>
    <scope>NUCLEOTIDE SEQUENCE [LARGE SCALE GENOMIC DNA]</scope>
    <source>
        <strain evidence="2 3">JBR3-12</strain>
    </source>
</reference>